<dbReference type="Proteomes" id="UP000230859">
    <property type="component" value="Unassembled WGS sequence"/>
</dbReference>
<evidence type="ECO:0000313" key="10">
    <source>
        <dbReference type="Proteomes" id="UP000230859"/>
    </source>
</evidence>
<keyword evidence="7" id="KW-0998">Cell outer membrane</keyword>
<accession>A0A2H0LSG5</accession>
<evidence type="ECO:0000256" key="4">
    <source>
        <dbReference type="ARBA" id="ARBA00022452"/>
    </source>
</evidence>
<evidence type="ECO:0000256" key="2">
    <source>
        <dbReference type="ARBA" id="ARBA00007613"/>
    </source>
</evidence>
<dbReference type="GO" id="GO:1990281">
    <property type="term" value="C:efflux pump complex"/>
    <property type="evidence" value="ECO:0007669"/>
    <property type="project" value="TreeGrafter"/>
</dbReference>
<keyword evidence="8" id="KW-0732">Signal</keyword>
<dbReference type="EMBL" id="PCVY01000013">
    <property type="protein sequence ID" value="PIQ87362.1"/>
    <property type="molecule type" value="Genomic_DNA"/>
</dbReference>
<evidence type="ECO:0008006" key="11">
    <source>
        <dbReference type="Google" id="ProtNLM"/>
    </source>
</evidence>
<keyword evidence="4" id="KW-1134">Transmembrane beta strand</keyword>
<evidence type="ECO:0000256" key="8">
    <source>
        <dbReference type="SAM" id="SignalP"/>
    </source>
</evidence>
<evidence type="ECO:0000256" key="7">
    <source>
        <dbReference type="ARBA" id="ARBA00023237"/>
    </source>
</evidence>
<evidence type="ECO:0000256" key="5">
    <source>
        <dbReference type="ARBA" id="ARBA00022692"/>
    </source>
</evidence>
<dbReference type="GO" id="GO:0015288">
    <property type="term" value="F:porin activity"/>
    <property type="evidence" value="ECO:0007669"/>
    <property type="project" value="TreeGrafter"/>
</dbReference>
<feature type="signal peptide" evidence="8">
    <location>
        <begin position="1"/>
        <end position="22"/>
    </location>
</feature>
<dbReference type="AlphaFoldDB" id="A0A2H0LSG5"/>
<organism evidence="9 10">
    <name type="scientific">Candidatus Abzuiibacterium crystallinum</name>
    <dbReference type="NCBI Taxonomy" id="1974748"/>
    <lineage>
        <taxon>Bacteria</taxon>
        <taxon>Pseudomonadati</taxon>
        <taxon>Candidatus Omnitrophota</taxon>
        <taxon>Candidatus Abzuiibacterium</taxon>
    </lineage>
</organism>
<comment type="subcellular location">
    <subcellularLocation>
        <location evidence="1">Cell outer membrane</location>
    </subcellularLocation>
</comment>
<comment type="caution">
    <text evidence="9">The sequence shown here is derived from an EMBL/GenBank/DDBJ whole genome shotgun (WGS) entry which is preliminary data.</text>
</comment>
<sequence length="461" mass="51344">MKPKVFMVLFLIFSGWMPLAQAEAVGENEPGGLSQYYAEVLAYYPALKSQHANIEAAFAEKLAAYGLLLPSVSGAVQVDVTDDPAAVFSHKLKQEAFTAGDFAVDSLNSPRHRTNWHWTLEAQMPLFNGFQTITAIQSSALLAKSVQLQEKLTRQEAFLLALEAYLNSAISKTVLQSAKAITTDAEQDLKQADELKAKGMILGADFYAAKVLNAALLQQMHRLETAQDMSVIAANLLRGMMPQLPFEPSVIFKEQIFDSTDLNAWLGEAYANRLDLKAIEAAIDARRKEVFRAKTSALPKIKGFGAVSEDTRDWRTGGENFMLGVKGEMPIFDPAYAARVRKAKAELKKLEAERWALKDRITQKVSQTHLTRQALAKDYQVVLQAFEDAKEAVRLTESLYREGRKSIVDVMEMRQALLASEMRARELGMQAELYLVNLQFFSGTLDEEAIQNTIHRIDGLS</sequence>
<dbReference type="PANTHER" id="PTHR30026">
    <property type="entry name" value="OUTER MEMBRANE PROTEIN TOLC"/>
    <property type="match status" value="1"/>
</dbReference>
<dbReference type="GO" id="GO:0009279">
    <property type="term" value="C:cell outer membrane"/>
    <property type="evidence" value="ECO:0007669"/>
    <property type="project" value="UniProtKB-SubCell"/>
</dbReference>
<gene>
    <name evidence="9" type="ORF">COV74_00955</name>
</gene>
<dbReference type="Pfam" id="PF02321">
    <property type="entry name" value="OEP"/>
    <property type="match status" value="1"/>
</dbReference>
<proteinExistence type="inferred from homology"/>
<keyword evidence="6" id="KW-0472">Membrane</keyword>
<keyword evidence="3" id="KW-0813">Transport</keyword>
<evidence type="ECO:0000313" key="9">
    <source>
        <dbReference type="EMBL" id="PIQ87362.1"/>
    </source>
</evidence>
<evidence type="ECO:0000256" key="1">
    <source>
        <dbReference type="ARBA" id="ARBA00004442"/>
    </source>
</evidence>
<reference evidence="9 10" key="1">
    <citation type="submission" date="2017-09" db="EMBL/GenBank/DDBJ databases">
        <title>Depth-based differentiation of microbial function through sediment-hosted aquifers and enrichment of novel symbionts in the deep terrestrial subsurface.</title>
        <authorList>
            <person name="Probst A.J."/>
            <person name="Ladd B."/>
            <person name="Jarett J.K."/>
            <person name="Geller-Mcgrath D.E."/>
            <person name="Sieber C.M."/>
            <person name="Emerson J.B."/>
            <person name="Anantharaman K."/>
            <person name="Thomas B.C."/>
            <person name="Malmstrom R."/>
            <person name="Stieglmeier M."/>
            <person name="Klingl A."/>
            <person name="Woyke T."/>
            <person name="Ryan C.M."/>
            <person name="Banfield J.F."/>
        </authorList>
    </citation>
    <scope>NUCLEOTIDE SEQUENCE [LARGE SCALE GENOMIC DNA]</scope>
    <source>
        <strain evidence="9">CG11_big_fil_rev_8_21_14_0_20_45_26</strain>
    </source>
</reference>
<name>A0A2H0LSG5_9BACT</name>
<evidence type="ECO:0000256" key="3">
    <source>
        <dbReference type="ARBA" id="ARBA00022448"/>
    </source>
</evidence>
<dbReference type="Gene3D" id="1.20.1600.10">
    <property type="entry name" value="Outer membrane efflux proteins (OEP)"/>
    <property type="match status" value="1"/>
</dbReference>
<dbReference type="PANTHER" id="PTHR30026:SF20">
    <property type="entry name" value="OUTER MEMBRANE PROTEIN TOLC"/>
    <property type="match status" value="1"/>
</dbReference>
<comment type="similarity">
    <text evidence="2">Belongs to the outer membrane factor (OMF) (TC 1.B.17) family.</text>
</comment>
<protein>
    <recommendedName>
        <fullName evidence="11">Transporter</fullName>
    </recommendedName>
</protein>
<dbReference type="InterPro" id="IPR051906">
    <property type="entry name" value="TolC-like"/>
</dbReference>
<dbReference type="InterPro" id="IPR003423">
    <property type="entry name" value="OMP_efflux"/>
</dbReference>
<dbReference type="GO" id="GO:0015562">
    <property type="term" value="F:efflux transmembrane transporter activity"/>
    <property type="evidence" value="ECO:0007669"/>
    <property type="project" value="InterPro"/>
</dbReference>
<feature type="chain" id="PRO_5013735725" description="Transporter" evidence="8">
    <location>
        <begin position="23"/>
        <end position="461"/>
    </location>
</feature>
<dbReference type="SUPFAM" id="SSF56954">
    <property type="entry name" value="Outer membrane efflux proteins (OEP)"/>
    <property type="match status" value="1"/>
</dbReference>
<keyword evidence="5" id="KW-0812">Transmembrane</keyword>
<evidence type="ECO:0000256" key="6">
    <source>
        <dbReference type="ARBA" id="ARBA00023136"/>
    </source>
</evidence>